<feature type="region of interest" description="Disordered" evidence="10">
    <location>
        <begin position="24"/>
        <end position="47"/>
    </location>
</feature>
<dbReference type="InterPro" id="IPR033113">
    <property type="entry name" value="PLA2_histidine"/>
</dbReference>
<feature type="compositionally biased region" description="Polar residues" evidence="10">
    <location>
        <begin position="350"/>
        <end position="409"/>
    </location>
</feature>
<dbReference type="GO" id="GO:0046872">
    <property type="term" value="F:metal ion binding"/>
    <property type="evidence" value="ECO:0007669"/>
    <property type="project" value="UniProtKB-KW"/>
</dbReference>
<feature type="compositionally biased region" description="Polar residues" evidence="10">
    <location>
        <begin position="305"/>
        <end position="319"/>
    </location>
</feature>
<protein>
    <recommendedName>
        <fullName evidence="3">phospholipase A2</fullName>
        <ecNumber evidence="3">3.1.1.4</ecNumber>
    </recommendedName>
</protein>
<comment type="subcellular location">
    <subcellularLocation>
        <location evidence="2">Secreted</location>
    </subcellularLocation>
</comment>
<dbReference type="SUPFAM" id="SSF48619">
    <property type="entry name" value="Phospholipase A2, PLA2"/>
    <property type="match status" value="1"/>
</dbReference>
<dbReference type="Gene3D" id="1.20.90.10">
    <property type="entry name" value="Phospholipase A2 domain"/>
    <property type="match status" value="2"/>
</dbReference>
<feature type="compositionally biased region" description="Polar residues" evidence="10">
    <location>
        <begin position="463"/>
        <end position="472"/>
    </location>
</feature>
<evidence type="ECO:0000259" key="11">
    <source>
        <dbReference type="SMART" id="SM00085"/>
    </source>
</evidence>
<keyword evidence="13" id="KW-1185">Reference proteome</keyword>
<organism evidence="12 13">
    <name type="scientific">Bagarius yarrelli</name>
    <name type="common">Goonch</name>
    <name type="synonym">Bagrus yarrelli</name>
    <dbReference type="NCBI Taxonomy" id="175774"/>
    <lineage>
        <taxon>Eukaryota</taxon>
        <taxon>Metazoa</taxon>
        <taxon>Chordata</taxon>
        <taxon>Craniata</taxon>
        <taxon>Vertebrata</taxon>
        <taxon>Euteleostomi</taxon>
        <taxon>Actinopterygii</taxon>
        <taxon>Neopterygii</taxon>
        <taxon>Teleostei</taxon>
        <taxon>Ostariophysi</taxon>
        <taxon>Siluriformes</taxon>
        <taxon>Sisoridae</taxon>
        <taxon>Sisorinae</taxon>
        <taxon>Bagarius</taxon>
    </lineage>
</organism>
<keyword evidence="7" id="KW-0106">Calcium</keyword>
<dbReference type="GO" id="GO:0006644">
    <property type="term" value="P:phospholipid metabolic process"/>
    <property type="evidence" value="ECO:0007669"/>
    <property type="project" value="InterPro"/>
</dbReference>
<name>A0A556U368_BAGYA</name>
<dbReference type="CDD" id="cd04704">
    <property type="entry name" value="PLA2_bee_venom_like"/>
    <property type="match status" value="1"/>
</dbReference>
<evidence type="ECO:0000256" key="6">
    <source>
        <dbReference type="ARBA" id="ARBA00022801"/>
    </source>
</evidence>
<evidence type="ECO:0000313" key="12">
    <source>
        <dbReference type="EMBL" id="TSM28106.1"/>
    </source>
</evidence>
<keyword evidence="5" id="KW-0479">Metal-binding</keyword>
<accession>A0A556U368</accession>
<dbReference type="PROSITE" id="PS00118">
    <property type="entry name" value="PA2_HIS"/>
    <property type="match status" value="1"/>
</dbReference>
<dbReference type="FunFam" id="1.20.90.10:FF:000002">
    <property type="entry name" value="Phospholipase A2 group III"/>
    <property type="match status" value="1"/>
</dbReference>
<dbReference type="GO" id="GO:0050482">
    <property type="term" value="P:arachidonate secretion"/>
    <property type="evidence" value="ECO:0007669"/>
    <property type="project" value="InterPro"/>
</dbReference>
<feature type="compositionally biased region" description="Polar residues" evidence="10">
    <location>
        <begin position="326"/>
        <end position="337"/>
    </location>
</feature>
<feature type="compositionally biased region" description="Low complexity" evidence="10">
    <location>
        <begin position="338"/>
        <end position="349"/>
    </location>
</feature>
<reference evidence="12 13" key="1">
    <citation type="journal article" date="2019" name="Genome Biol. Evol.">
        <title>Whole-Genome Sequencing of the Giant Devil Catfish, Bagarius yarrelli.</title>
        <authorList>
            <person name="Jiang W."/>
            <person name="Lv Y."/>
            <person name="Cheng L."/>
            <person name="Yang K."/>
            <person name="Chao B."/>
            <person name="Wang X."/>
            <person name="Li Y."/>
            <person name="Pan X."/>
            <person name="You X."/>
            <person name="Zhang Y."/>
            <person name="Yang J."/>
            <person name="Li J."/>
            <person name="Zhang X."/>
            <person name="Liu S."/>
            <person name="Sun C."/>
            <person name="Yang J."/>
            <person name="Shi Q."/>
        </authorList>
    </citation>
    <scope>NUCLEOTIDE SEQUENCE [LARGE SCALE GENOMIC DNA]</scope>
    <source>
        <strain evidence="12">JWS20170419001</strain>
        <tissue evidence="12">Muscle</tissue>
    </source>
</reference>
<keyword evidence="4" id="KW-0964">Secreted</keyword>
<keyword evidence="6" id="KW-0378">Hydrolase</keyword>
<evidence type="ECO:0000256" key="4">
    <source>
        <dbReference type="ARBA" id="ARBA00022525"/>
    </source>
</evidence>
<evidence type="ECO:0000256" key="3">
    <source>
        <dbReference type="ARBA" id="ARBA00013278"/>
    </source>
</evidence>
<keyword evidence="9" id="KW-1015">Disulfide bond</keyword>
<evidence type="ECO:0000256" key="10">
    <source>
        <dbReference type="SAM" id="MobiDB-lite"/>
    </source>
</evidence>
<feature type="region of interest" description="Disordered" evidence="10">
    <location>
        <begin position="463"/>
        <end position="482"/>
    </location>
</feature>
<dbReference type="EC" id="3.1.1.4" evidence="3"/>
<dbReference type="InterPro" id="IPR016090">
    <property type="entry name" value="PLA2-like_dom"/>
</dbReference>
<dbReference type="Proteomes" id="UP000319801">
    <property type="component" value="Unassembled WGS sequence"/>
</dbReference>
<evidence type="ECO:0000313" key="13">
    <source>
        <dbReference type="Proteomes" id="UP000319801"/>
    </source>
</evidence>
<evidence type="ECO:0000256" key="9">
    <source>
        <dbReference type="ARBA" id="ARBA00023157"/>
    </source>
</evidence>
<dbReference type="GO" id="GO:0004623">
    <property type="term" value="F:phospholipase A2 activity"/>
    <property type="evidence" value="ECO:0007669"/>
    <property type="project" value="UniProtKB-EC"/>
</dbReference>
<keyword evidence="8" id="KW-0443">Lipid metabolism</keyword>
<dbReference type="GO" id="GO:0005576">
    <property type="term" value="C:extracellular region"/>
    <property type="evidence" value="ECO:0007669"/>
    <property type="project" value="UniProtKB-SubCell"/>
</dbReference>
<dbReference type="Pfam" id="PF05826">
    <property type="entry name" value="Phospholip_A2_2"/>
    <property type="match status" value="2"/>
</dbReference>
<gene>
    <name evidence="12" type="ORF">Baya_6888</name>
</gene>
<evidence type="ECO:0000256" key="5">
    <source>
        <dbReference type="ARBA" id="ARBA00022723"/>
    </source>
</evidence>
<dbReference type="OrthoDB" id="10059604at2759"/>
<feature type="domain" description="Phospholipase A2-like central" evidence="11">
    <location>
        <begin position="42"/>
        <end position="163"/>
    </location>
</feature>
<evidence type="ECO:0000256" key="8">
    <source>
        <dbReference type="ARBA" id="ARBA00023098"/>
    </source>
</evidence>
<dbReference type="EMBL" id="VCAZ01000043">
    <property type="protein sequence ID" value="TSM28106.1"/>
    <property type="molecule type" value="Genomic_DNA"/>
</dbReference>
<evidence type="ECO:0000256" key="2">
    <source>
        <dbReference type="ARBA" id="ARBA00004613"/>
    </source>
</evidence>
<comment type="cofactor">
    <cofactor evidence="1">
        <name>Ca(2+)</name>
        <dbReference type="ChEBI" id="CHEBI:29108"/>
    </cofactor>
</comment>
<evidence type="ECO:0000256" key="1">
    <source>
        <dbReference type="ARBA" id="ARBA00001913"/>
    </source>
</evidence>
<feature type="region of interest" description="Disordered" evidence="10">
    <location>
        <begin position="220"/>
        <end position="270"/>
    </location>
</feature>
<evidence type="ECO:0000256" key="7">
    <source>
        <dbReference type="ARBA" id="ARBA00022837"/>
    </source>
</evidence>
<dbReference type="SMART" id="SM00085">
    <property type="entry name" value="PA2c"/>
    <property type="match status" value="1"/>
</dbReference>
<proteinExistence type="predicted"/>
<feature type="compositionally biased region" description="Basic and acidic residues" evidence="10">
    <location>
        <begin position="414"/>
        <end position="426"/>
    </location>
</feature>
<dbReference type="AlphaFoldDB" id="A0A556U368"/>
<feature type="region of interest" description="Disordered" evidence="10">
    <location>
        <begin position="305"/>
        <end position="443"/>
    </location>
</feature>
<comment type="caution">
    <text evidence="12">The sequence shown here is derived from an EMBL/GenBank/DDBJ whole genome shotgun (WGS) entry which is preliminary data.</text>
</comment>
<dbReference type="InterPro" id="IPR036444">
    <property type="entry name" value="PLipase_A2_dom_sf"/>
</dbReference>
<dbReference type="PANTHER" id="PTHR12253">
    <property type="entry name" value="RH14732P"/>
    <property type="match status" value="1"/>
</dbReference>
<sequence>MLVEPDGPCATVGPLPDLEVPVRRSRDVDRRTVSQNKGGRSKTPKRSKRALMIPGTLWCGSGNKASNLSDLGLFEETDKCCREHDHCEQTIASFEFNYGIFNTNFFTLSHCACDSKFRQCLHSANDRMSDVVGYGYFNVLKMRCFEFSQKMTCAQWTWWGMCKHSKMTIYAFLKEAIDYNSTIMEDEKLDLSLYHTVSFGDLTVTNDLVMSSDIVTKDASQKHSSVSVPQRLPVTVNRSQQPERHEKTLRTHVTNSPEMETTDSETKLTNSPMIITDLKQGQTADSFKSAITYLPLTQSDSHITQTTTFSDNSEITDSTYPEKTDLPNTETTDSSNLETSSTPETTDSSNLETSSTPKTTDSSNLETSSTPKTTDLSNVETSSTPKTKQQTYRITGILDSSQPDLTETNPTKARTTDPTKTRKTDTTEFMETQTDVPKTKKTDLTEAKKEDTLLIDSVGLSKTQTDSTTDSPKMQLRQGKGQKDKLDTCEGYKDLDSCHYQIAALQEKFGLQNAEHTTMYHCNCTARLAKELAEEDDVDKVHFWLLDFVSRSCFILPQNCTGTESCSSSSNDTPLIEQWSNSAAVWRHLAVPRRKNKRFNNKRSKRKDFSIRLYKKCLRMYTKLYTTKTFIKQQQQQQKKDV</sequence>